<dbReference type="PANTHER" id="PTHR30118">
    <property type="entry name" value="HTH-TYPE TRANSCRIPTIONAL REGULATOR LEUO-RELATED"/>
    <property type="match status" value="1"/>
</dbReference>
<evidence type="ECO:0000256" key="4">
    <source>
        <dbReference type="ARBA" id="ARBA00023163"/>
    </source>
</evidence>
<protein>
    <submittedName>
        <fullName evidence="6">Transcriptional regulator, LysR family</fullName>
    </submittedName>
</protein>
<name>A0A1H0ZUZ1_9BURK</name>
<evidence type="ECO:0000259" key="5">
    <source>
        <dbReference type="PROSITE" id="PS50931"/>
    </source>
</evidence>
<evidence type="ECO:0000256" key="3">
    <source>
        <dbReference type="ARBA" id="ARBA00023125"/>
    </source>
</evidence>
<dbReference type="Pfam" id="PF03466">
    <property type="entry name" value="LysR_substrate"/>
    <property type="match status" value="1"/>
</dbReference>
<keyword evidence="7" id="KW-1185">Reference proteome</keyword>
<comment type="similarity">
    <text evidence="1">Belongs to the LysR transcriptional regulatory family.</text>
</comment>
<dbReference type="InterPro" id="IPR005119">
    <property type="entry name" value="LysR_subst-bd"/>
</dbReference>
<evidence type="ECO:0000256" key="1">
    <source>
        <dbReference type="ARBA" id="ARBA00009437"/>
    </source>
</evidence>
<sequence>MLGIPSPLCRYTANGPKVINFCAPYAGRPAGGFVRRFTGLIRLHRLALTMDDTAASLDIWLVRVLRTLLVERSVTQTALRLNQTQPAISTALRKLRETLNDPILVRGKSGMVPTEYGESLLASAQRVLREVDFVATPHGDFDPGRSRRTFRVAAPDYLNDFFMPTVIAHFREAAPHARLEIESLGPLLDHSAALDAGELDLVIGNWPKPDPRFERSDLFADTVVCLMRADHPLTRVPMTREAYLAAPHLAPTPYSGARGGAIDTGFARARAERRIVATLPYFGLVPQTLLQSDLIFTTTRRFAAHYANMLPLAIVEVPIAFPRIKCYQMWHPHPDRPSDVGWLRALMSQVSDELVARKVRRAKRPERRKVVAAEES</sequence>
<dbReference type="Gene3D" id="3.40.190.10">
    <property type="entry name" value="Periplasmic binding protein-like II"/>
    <property type="match status" value="2"/>
</dbReference>
<evidence type="ECO:0000256" key="2">
    <source>
        <dbReference type="ARBA" id="ARBA00023015"/>
    </source>
</evidence>
<dbReference type="InterPro" id="IPR050389">
    <property type="entry name" value="LysR-type_TF"/>
</dbReference>
<dbReference type="InterPro" id="IPR000847">
    <property type="entry name" value="LysR_HTH_N"/>
</dbReference>
<reference evidence="7" key="1">
    <citation type="submission" date="2016-10" db="EMBL/GenBank/DDBJ databases">
        <authorList>
            <person name="Varghese N."/>
        </authorList>
    </citation>
    <scope>NUCLEOTIDE SEQUENCE [LARGE SCALE GENOMIC DNA]</scope>
    <source>
        <strain evidence="7">GAS106B</strain>
    </source>
</reference>
<dbReference type="PANTHER" id="PTHR30118:SF15">
    <property type="entry name" value="TRANSCRIPTIONAL REGULATORY PROTEIN"/>
    <property type="match status" value="1"/>
</dbReference>
<feature type="domain" description="HTH lysR-type" evidence="5">
    <location>
        <begin position="57"/>
        <end position="114"/>
    </location>
</feature>
<dbReference type="InterPro" id="IPR036388">
    <property type="entry name" value="WH-like_DNA-bd_sf"/>
</dbReference>
<gene>
    <name evidence="6" type="ORF">SAMN05443245_0855</name>
</gene>
<organism evidence="6 7">
    <name type="scientific">Paraburkholderia fungorum</name>
    <dbReference type="NCBI Taxonomy" id="134537"/>
    <lineage>
        <taxon>Bacteria</taxon>
        <taxon>Pseudomonadati</taxon>
        <taxon>Pseudomonadota</taxon>
        <taxon>Betaproteobacteria</taxon>
        <taxon>Burkholderiales</taxon>
        <taxon>Burkholderiaceae</taxon>
        <taxon>Paraburkholderia</taxon>
    </lineage>
</organism>
<dbReference type="AlphaFoldDB" id="A0A1H0ZUZ1"/>
<keyword evidence="3" id="KW-0238">DNA-binding</keyword>
<keyword evidence="4" id="KW-0804">Transcription</keyword>
<proteinExistence type="inferred from homology"/>
<dbReference type="GO" id="GO:0003700">
    <property type="term" value="F:DNA-binding transcription factor activity"/>
    <property type="evidence" value="ECO:0007669"/>
    <property type="project" value="InterPro"/>
</dbReference>
<keyword evidence="2" id="KW-0805">Transcription regulation</keyword>
<dbReference type="EMBL" id="FNKP01000001">
    <property type="protein sequence ID" value="SDQ31061.1"/>
    <property type="molecule type" value="Genomic_DNA"/>
</dbReference>
<dbReference type="Gene3D" id="1.10.10.10">
    <property type="entry name" value="Winged helix-like DNA-binding domain superfamily/Winged helix DNA-binding domain"/>
    <property type="match status" value="1"/>
</dbReference>
<dbReference type="CDD" id="cd08463">
    <property type="entry name" value="PBP2_DntR_like_4"/>
    <property type="match status" value="1"/>
</dbReference>
<dbReference type="Pfam" id="PF00126">
    <property type="entry name" value="HTH_1"/>
    <property type="match status" value="1"/>
</dbReference>
<dbReference type="PROSITE" id="PS50931">
    <property type="entry name" value="HTH_LYSR"/>
    <property type="match status" value="1"/>
</dbReference>
<dbReference type="GO" id="GO:0003677">
    <property type="term" value="F:DNA binding"/>
    <property type="evidence" value="ECO:0007669"/>
    <property type="project" value="UniProtKB-KW"/>
</dbReference>
<accession>A0A1H0ZUZ1</accession>
<evidence type="ECO:0000313" key="6">
    <source>
        <dbReference type="EMBL" id="SDQ31061.1"/>
    </source>
</evidence>
<dbReference type="InterPro" id="IPR036390">
    <property type="entry name" value="WH_DNA-bd_sf"/>
</dbReference>
<dbReference type="SUPFAM" id="SSF46785">
    <property type="entry name" value="Winged helix' DNA-binding domain"/>
    <property type="match status" value="1"/>
</dbReference>
<dbReference type="SUPFAM" id="SSF53850">
    <property type="entry name" value="Periplasmic binding protein-like II"/>
    <property type="match status" value="1"/>
</dbReference>
<dbReference type="Proteomes" id="UP000183487">
    <property type="component" value="Unassembled WGS sequence"/>
</dbReference>
<evidence type="ECO:0000313" key="7">
    <source>
        <dbReference type="Proteomes" id="UP000183487"/>
    </source>
</evidence>